<reference evidence="6 7" key="1">
    <citation type="submission" date="2020-07" db="EMBL/GenBank/DDBJ databases">
        <title>Genomic Encyclopedia of Type Strains, Phase IV (KMG-V): Genome sequencing to study the core and pangenomes of soil and plant-associated prokaryotes.</title>
        <authorList>
            <person name="Whitman W."/>
        </authorList>
    </citation>
    <scope>NUCLEOTIDE SEQUENCE [LARGE SCALE GENOMIC DNA]</scope>
    <source>
        <strain evidence="6 7">RH2WT43</strain>
    </source>
</reference>
<proteinExistence type="inferred from homology"/>
<comment type="caution">
    <text evidence="6">The sequence shown here is derived from an EMBL/GenBank/DDBJ whole genome shotgun (WGS) entry which is preliminary data.</text>
</comment>
<keyword evidence="3" id="KW-0547">Nucleotide-binding</keyword>
<gene>
    <name evidence="6" type="ORF">FHW12_000850</name>
</gene>
<comment type="similarity">
    <text evidence="1">Belongs to the ABC transporter superfamily.</text>
</comment>
<dbReference type="AlphaFoldDB" id="A0A839EYA1"/>
<dbReference type="Gene3D" id="3.40.50.300">
    <property type="entry name" value="P-loop containing nucleotide triphosphate hydrolases"/>
    <property type="match status" value="1"/>
</dbReference>
<dbReference type="InterPro" id="IPR027417">
    <property type="entry name" value="P-loop_NTPase"/>
</dbReference>
<evidence type="ECO:0000313" key="7">
    <source>
        <dbReference type="Proteomes" id="UP000550401"/>
    </source>
</evidence>
<evidence type="ECO:0000256" key="1">
    <source>
        <dbReference type="ARBA" id="ARBA00005417"/>
    </source>
</evidence>
<dbReference type="GO" id="GO:0016887">
    <property type="term" value="F:ATP hydrolysis activity"/>
    <property type="evidence" value="ECO:0007669"/>
    <property type="project" value="InterPro"/>
</dbReference>
<dbReference type="EMBL" id="JACGXL010000001">
    <property type="protein sequence ID" value="MBA8886659.1"/>
    <property type="molecule type" value="Genomic_DNA"/>
</dbReference>
<name>A0A839EYA1_9GAMM</name>
<evidence type="ECO:0000256" key="4">
    <source>
        <dbReference type="ARBA" id="ARBA00022840"/>
    </source>
</evidence>
<dbReference type="RefSeq" id="WP_182529719.1">
    <property type="nucleotide sequence ID" value="NZ_JACGXL010000001.1"/>
</dbReference>
<keyword evidence="7" id="KW-1185">Reference proteome</keyword>
<feature type="domain" description="ABC transporter" evidence="5">
    <location>
        <begin position="4"/>
        <end position="231"/>
    </location>
</feature>
<dbReference type="PROSITE" id="PS50893">
    <property type="entry name" value="ABC_TRANSPORTER_2"/>
    <property type="match status" value="1"/>
</dbReference>
<accession>A0A839EYA1</accession>
<dbReference type="GO" id="GO:0005524">
    <property type="term" value="F:ATP binding"/>
    <property type="evidence" value="ECO:0007669"/>
    <property type="project" value="UniProtKB-KW"/>
</dbReference>
<dbReference type="PANTHER" id="PTHR43335">
    <property type="entry name" value="ABC TRANSPORTER, ATP-BINDING PROTEIN"/>
    <property type="match status" value="1"/>
</dbReference>
<evidence type="ECO:0000259" key="5">
    <source>
        <dbReference type="PROSITE" id="PS50893"/>
    </source>
</evidence>
<dbReference type="InterPro" id="IPR003593">
    <property type="entry name" value="AAA+_ATPase"/>
</dbReference>
<dbReference type="SMART" id="SM00382">
    <property type="entry name" value="AAA"/>
    <property type="match status" value="1"/>
</dbReference>
<evidence type="ECO:0000313" key="6">
    <source>
        <dbReference type="EMBL" id="MBA8886659.1"/>
    </source>
</evidence>
<keyword evidence="4 6" id="KW-0067">ATP-binding</keyword>
<evidence type="ECO:0000256" key="3">
    <source>
        <dbReference type="ARBA" id="ARBA00022741"/>
    </source>
</evidence>
<dbReference type="Proteomes" id="UP000550401">
    <property type="component" value="Unassembled WGS sequence"/>
</dbReference>
<sequence length="307" mass="33725">MSCLQTRQLVHRYRDDLVLDGIDLDVPAGSIYGFLGPNGAGKTTTLRLLLGLLACEGGEIRVFGRRLQDDRRGLLRRIGSMIETPSFYEHLTARENLLLLQRIHRCPKARIDEVLELVGLAGTGRKRAGMFSLGMKQRLGIAIALLHGPELLILDEPTNGLDPNGIVEMRALLRHLNRERAMTLLVSSHLLAEVERLVTHVGILHRGRLLFQGPIDALRARQCATRLLVLRTDDDVAAQARLAQAGHVARIEERRLVLPALDDAGVVAIVRDLVGAGIGVREVGGSRDDLESLFLDMVDPAIAREAA</sequence>
<dbReference type="InterPro" id="IPR017871">
    <property type="entry name" value="ABC_transporter-like_CS"/>
</dbReference>
<dbReference type="PANTHER" id="PTHR43335:SF4">
    <property type="entry name" value="ABC TRANSPORTER, ATP-BINDING PROTEIN"/>
    <property type="match status" value="1"/>
</dbReference>
<dbReference type="SUPFAM" id="SSF52540">
    <property type="entry name" value="P-loop containing nucleoside triphosphate hydrolases"/>
    <property type="match status" value="1"/>
</dbReference>
<dbReference type="InterPro" id="IPR003439">
    <property type="entry name" value="ABC_transporter-like_ATP-bd"/>
</dbReference>
<organism evidence="6 7">
    <name type="scientific">Dokdonella fugitiva</name>
    <dbReference type="NCBI Taxonomy" id="328517"/>
    <lineage>
        <taxon>Bacteria</taxon>
        <taxon>Pseudomonadati</taxon>
        <taxon>Pseudomonadota</taxon>
        <taxon>Gammaproteobacteria</taxon>
        <taxon>Lysobacterales</taxon>
        <taxon>Rhodanobacteraceae</taxon>
        <taxon>Dokdonella</taxon>
    </lineage>
</organism>
<protein>
    <submittedName>
        <fullName evidence="6">ABC-2 type transport system ATP-binding protein</fullName>
    </submittedName>
</protein>
<dbReference type="Pfam" id="PF00005">
    <property type="entry name" value="ABC_tran"/>
    <property type="match status" value="1"/>
</dbReference>
<keyword evidence="2" id="KW-0813">Transport</keyword>
<evidence type="ECO:0000256" key="2">
    <source>
        <dbReference type="ARBA" id="ARBA00022448"/>
    </source>
</evidence>
<dbReference type="PROSITE" id="PS00211">
    <property type="entry name" value="ABC_TRANSPORTER_1"/>
    <property type="match status" value="1"/>
</dbReference>